<dbReference type="Proteomes" id="UP000244309">
    <property type="component" value="Unassembled WGS sequence"/>
</dbReference>
<dbReference type="EMBL" id="PKFO01000005">
    <property type="protein sequence ID" value="PVH21796.1"/>
    <property type="molecule type" value="Genomic_DNA"/>
</dbReference>
<dbReference type="InterPro" id="IPR015943">
    <property type="entry name" value="WD40/YVTN_repeat-like_dom_sf"/>
</dbReference>
<comment type="similarity">
    <text evidence="6">Belongs to the WD repeat UTP18 family.</text>
</comment>
<reference evidence="9 10" key="1">
    <citation type="submission" date="2017-12" db="EMBL/GenBank/DDBJ databases">
        <title>Genome Sequence of a Multidrug-Resistant Candida haemulonii Isolate from a Patient with Chronic Leg Ulcers in Israel.</title>
        <authorList>
            <person name="Chow N.A."/>
            <person name="Gade L."/>
            <person name="Batra D."/>
            <person name="Rowe L.A."/>
            <person name="Ben-Ami R."/>
            <person name="Loparev V.N."/>
            <person name="Litvintseva A.P."/>
        </authorList>
    </citation>
    <scope>NUCLEOTIDE SEQUENCE [LARGE SCALE GENOMIC DNA]</scope>
    <source>
        <strain evidence="9 10">B11899</strain>
    </source>
</reference>
<evidence type="ECO:0000313" key="9">
    <source>
        <dbReference type="EMBL" id="PVH21796.1"/>
    </source>
</evidence>
<dbReference type="Gene3D" id="2.130.10.10">
    <property type="entry name" value="YVTN repeat-like/Quinoprotein amine dehydrogenase"/>
    <property type="match status" value="1"/>
</dbReference>
<dbReference type="RefSeq" id="XP_025342736.1">
    <property type="nucleotide sequence ID" value="XM_025484521.1"/>
</dbReference>
<keyword evidence="10" id="KW-1185">Reference proteome</keyword>
<evidence type="ECO:0000256" key="1">
    <source>
        <dbReference type="ARBA" id="ARBA00004604"/>
    </source>
</evidence>
<evidence type="ECO:0000256" key="7">
    <source>
        <dbReference type="PROSITE-ProRule" id="PRU00221"/>
    </source>
</evidence>
<evidence type="ECO:0000256" key="5">
    <source>
        <dbReference type="ARBA" id="ARBA00023242"/>
    </source>
</evidence>
<dbReference type="STRING" id="45357.A0A2V1AWA8"/>
<feature type="repeat" description="WD" evidence="7">
    <location>
        <begin position="222"/>
        <end position="263"/>
    </location>
</feature>
<keyword evidence="3 7" id="KW-0853">WD repeat</keyword>
<gene>
    <name evidence="9" type="ORF">CXQ85_000787</name>
</gene>
<proteinExistence type="inferred from homology"/>
<dbReference type="OrthoDB" id="1935146at2759"/>
<accession>A0A2V1AWA8</accession>
<dbReference type="PANTHER" id="PTHR18359:SF0">
    <property type="entry name" value="U3 SMALL NUCLEOLAR RNA-ASSOCIATED PROTEIN 18 HOMOLOG"/>
    <property type="match status" value="1"/>
</dbReference>
<feature type="region of interest" description="Disordered" evidence="8">
    <location>
        <begin position="39"/>
        <end position="107"/>
    </location>
</feature>
<evidence type="ECO:0000256" key="3">
    <source>
        <dbReference type="ARBA" id="ARBA00022574"/>
    </source>
</evidence>
<dbReference type="SUPFAM" id="SSF50978">
    <property type="entry name" value="WD40 repeat-like"/>
    <property type="match status" value="1"/>
</dbReference>
<dbReference type="PROSITE" id="PS50294">
    <property type="entry name" value="WD_REPEATS_REGION"/>
    <property type="match status" value="1"/>
</dbReference>
<evidence type="ECO:0000256" key="2">
    <source>
        <dbReference type="ARBA" id="ARBA00022552"/>
    </source>
</evidence>
<dbReference type="PROSITE" id="PS50082">
    <property type="entry name" value="WD_REPEATS_2"/>
    <property type="match status" value="2"/>
</dbReference>
<dbReference type="InterPro" id="IPR036322">
    <property type="entry name" value="WD40_repeat_dom_sf"/>
</dbReference>
<feature type="region of interest" description="Disordered" evidence="8">
    <location>
        <begin position="152"/>
        <end position="183"/>
    </location>
</feature>
<feature type="compositionally biased region" description="Acidic residues" evidence="8">
    <location>
        <begin position="42"/>
        <end position="76"/>
    </location>
</feature>
<protein>
    <recommendedName>
        <fullName evidence="11">Anaphase-promoting complex subunit 4 WD40 domain-containing protein</fullName>
    </recommendedName>
</protein>
<name>A0A2V1AWA8_9ASCO</name>
<keyword evidence="4" id="KW-0677">Repeat</keyword>
<evidence type="ECO:0000256" key="4">
    <source>
        <dbReference type="ARBA" id="ARBA00022737"/>
    </source>
</evidence>
<dbReference type="VEuPathDB" id="FungiDB:CXQ85_000787"/>
<evidence type="ECO:0000313" key="10">
    <source>
        <dbReference type="Proteomes" id="UP000244309"/>
    </source>
</evidence>
<dbReference type="SMART" id="SM00320">
    <property type="entry name" value="WD40"/>
    <property type="match status" value="6"/>
</dbReference>
<dbReference type="AlphaFoldDB" id="A0A2V1AWA8"/>
<evidence type="ECO:0008006" key="11">
    <source>
        <dbReference type="Google" id="ProtNLM"/>
    </source>
</evidence>
<sequence>MPDTLDGARPKDEEELELEKLVFGDNAGFEANLRKIENLYESSDDEQEALDSLSEGEESEEEEGDEDMFFLDEGGDADNIHEVEVKDDDGMDVDEDEDEAVWHDSDDEKHTISVISDRSKKLRQSYEETALSAPAYVARLRSQFEKIFPRPSWADEVPEKENDDSDAEVLGDEDEESEPDLGKNIKGLTQLLSSNSKYVKSKSALLSPTKISISRLKDANITRRGQGPILAMSFHPSHPLLLTGGMDKTLRIFNIDGRSNKLVSSVFFKDVPIRSCQFSPDPNSSLVYSSGRRRYMSRWDTTTEAVDKVSRMYGQEESQRSFEYFKMSPKGNYVALLGSNGYVNLLNSKTTQLFRAYKVDGYVADFEFTKDEKLLIVANFAGDVWEFNLQSPDIDVVRRWTDTSAVAVTKIALGGPTDRWLAIGTKSGVINLFDRTMFATLSQGQNPKPFKSVGNLVTQVFEAKFSPDGQILCVASKQKKDALKLVHLPSGTVFANWPTSNTPLGRVTCVQFSPNSQMLAIANDTGKITLWRLDHY</sequence>
<keyword evidence="2" id="KW-0698">rRNA processing</keyword>
<feature type="compositionally biased region" description="Acidic residues" evidence="8">
    <location>
        <begin position="156"/>
        <end position="179"/>
    </location>
</feature>
<dbReference type="GO" id="GO:0032040">
    <property type="term" value="C:small-subunit processome"/>
    <property type="evidence" value="ECO:0007669"/>
    <property type="project" value="TreeGrafter"/>
</dbReference>
<dbReference type="GO" id="GO:0006364">
    <property type="term" value="P:rRNA processing"/>
    <property type="evidence" value="ECO:0007669"/>
    <property type="project" value="UniProtKB-KW"/>
</dbReference>
<dbReference type="InterPro" id="IPR001680">
    <property type="entry name" value="WD40_rpt"/>
</dbReference>
<evidence type="ECO:0000256" key="8">
    <source>
        <dbReference type="SAM" id="MobiDB-lite"/>
    </source>
</evidence>
<dbReference type="Pfam" id="PF00400">
    <property type="entry name" value="WD40"/>
    <property type="match status" value="2"/>
</dbReference>
<dbReference type="GeneID" id="37006119"/>
<feature type="compositionally biased region" description="Acidic residues" evidence="8">
    <location>
        <begin position="85"/>
        <end position="99"/>
    </location>
</feature>
<feature type="repeat" description="WD" evidence="7">
    <location>
        <begin position="507"/>
        <end position="536"/>
    </location>
</feature>
<dbReference type="InterPro" id="IPR045161">
    <property type="entry name" value="Utp18"/>
</dbReference>
<evidence type="ECO:0000256" key="6">
    <source>
        <dbReference type="ARBA" id="ARBA00025767"/>
    </source>
</evidence>
<dbReference type="PANTHER" id="PTHR18359">
    <property type="entry name" value="WD-REPEAT PROTEIN-RELATED"/>
    <property type="match status" value="1"/>
</dbReference>
<comment type="subcellular location">
    <subcellularLocation>
        <location evidence="1">Nucleus</location>
        <location evidence="1">Nucleolus</location>
    </subcellularLocation>
</comment>
<comment type="caution">
    <text evidence="9">The sequence shown here is derived from an EMBL/GenBank/DDBJ whole genome shotgun (WGS) entry which is preliminary data.</text>
</comment>
<keyword evidence="5" id="KW-0539">Nucleus</keyword>
<organism evidence="9 10">
    <name type="scientific">Candidozyma haemuli</name>
    <dbReference type="NCBI Taxonomy" id="45357"/>
    <lineage>
        <taxon>Eukaryota</taxon>
        <taxon>Fungi</taxon>
        <taxon>Dikarya</taxon>
        <taxon>Ascomycota</taxon>
        <taxon>Saccharomycotina</taxon>
        <taxon>Pichiomycetes</taxon>
        <taxon>Metschnikowiaceae</taxon>
        <taxon>Candidozyma</taxon>
    </lineage>
</organism>
<dbReference type="GO" id="GO:0034388">
    <property type="term" value="C:Pwp2p-containing subcomplex of 90S preribosome"/>
    <property type="evidence" value="ECO:0007669"/>
    <property type="project" value="TreeGrafter"/>
</dbReference>